<protein>
    <submittedName>
        <fullName evidence="3">Class I SAM-dependent methyltransferase</fullName>
    </submittedName>
</protein>
<dbReference type="PANTHER" id="PTHR12049:SF7">
    <property type="entry name" value="PROTEIN ARGININE METHYLTRANSFERASE NDUFAF7, MITOCHONDRIAL"/>
    <property type="match status" value="1"/>
</dbReference>
<proteinExistence type="predicted"/>
<gene>
    <name evidence="3" type="ORF">ACFOWX_03710</name>
</gene>
<evidence type="ECO:0000256" key="2">
    <source>
        <dbReference type="ARBA" id="ARBA00022679"/>
    </source>
</evidence>
<accession>A0ABV8RDU8</accession>
<dbReference type="InterPro" id="IPR003788">
    <property type="entry name" value="NDUFAF7"/>
</dbReference>
<evidence type="ECO:0000313" key="3">
    <source>
        <dbReference type="EMBL" id="MFC4291516.1"/>
    </source>
</evidence>
<reference evidence="4" key="1">
    <citation type="journal article" date="2019" name="Int. J. Syst. Evol. Microbiol.">
        <title>The Global Catalogue of Microorganisms (GCM) 10K type strain sequencing project: providing services to taxonomists for standard genome sequencing and annotation.</title>
        <authorList>
            <consortium name="The Broad Institute Genomics Platform"/>
            <consortium name="The Broad Institute Genome Sequencing Center for Infectious Disease"/>
            <person name="Wu L."/>
            <person name="Ma J."/>
        </authorList>
    </citation>
    <scope>NUCLEOTIDE SEQUENCE [LARGE SCALE GENOMIC DNA]</scope>
    <source>
        <strain evidence="4">CECT 8531</strain>
    </source>
</reference>
<dbReference type="EMBL" id="JBHSDH010000012">
    <property type="protein sequence ID" value="MFC4291516.1"/>
    <property type="molecule type" value="Genomic_DNA"/>
</dbReference>
<evidence type="ECO:0000313" key="4">
    <source>
        <dbReference type="Proteomes" id="UP001595887"/>
    </source>
</evidence>
<comment type="caution">
    <text evidence="3">The sequence shown here is derived from an EMBL/GenBank/DDBJ whole genome shotgun (WGS) entry which is preliminary data.</text>
</comment>
<dbReference type="PANTHER" id="PTHR12049">
    <property type="entry name" value="PROTEIN ARGININE METHYLTRANSFERASE NDUFAF7, MITOCHONDRIAL"/>
    <property type="match status" value="1"/>
</dbReference>
<keyword evidence="2" id="KW-0808">Transferase</keyword>
<evidence type="ECO:0000256" key="1">
    <source>
        <dbReference type="ARBA" id="ARBA00022603"/>
    </source>
</evidence>
<sequence length="356" mass="39167">MSPDQNHLALRLAKQIENSGPISVAEYMRAANAEYYDRQDPIGAAGDFITAPEVSQIFGELIGLWLADIWLRHNRPDNCHYVELGPGRGSLSQDALRAMAKFEMTPPVHFVETSSALRAKQAAAVPQAQFYNNVDDLPDDGPLLIIANEFFDALPVRQLVATHAGWRERVVVRDRGTKFMAMPGQYAMDNLVPADFRGAPPNSIYETSPDSSGIMYELTSRIHKQGGVLLIIDYGYAQPGLGSTLQSVKDHKFADPFDEPGERDLTAHVNFLEIANLARMRDLQIGGPVEQGKWLSVLGINQRTATLVEASPDKADEIIAARNRLVDGDEMGSLFKVLAVSSPDWPRPEGFDAALI</sequence>
<dbReference type="Pfam" id="PF02636">
    <property type="entry name" value="Methyltransf_28"/>
    <property type="match status" value="1"/>
</dbReference>
<organism evidence="3 4">
    <name type="scientific">Sphingorhabdus arenilitoris</name>
    <dbReference type="NCBI Taxonomy" id="1490041"/>
    <lineage>
        <taxon>Bacteria</taxon>
        <taxon>Pseudomonadati</taxon>
        <taxon>Pseudomonadota</taxon>
        <taxon>Alphaproteobacteria</taxon>
        <taxon>Sphingomonadales</taxon>
        <taxon>Sphingomonadaceae</taxon>
        <taxon>Sphingorhabdus</taxon>
    </lineage>
</organism>
<keyword evidence="1 3" id="KW-0489">Methyltransferase</keyword>
<name>A0ABV8RDU8_9SPHN</name>
<dbReference type="GO" id="GO:0008168">
    <property type="term" value="F:methyltransferase activity"/>
    <property type="evidence" value="ECO:0007669"/>
    <property type="project" value="UniProtKB-KW"/>
</dbReference>
<dbReference type="InterPro" id="IPR029063">
    <property type="entry name" value="SAM-dependent_MTases_sf"/>
</dbReference>
<dbReference type="SUPFAM" id="SSF53335">
    <property type="entry name" value="S-adenosyl-L-methionine-dependent methyltransferases"/>
    <property type="match status" value="1"/>
</dbReference>
<dbReference type="GO" id="GO:0032259">
    <property type="term" value="P:methylation"/>
    <property type="evidence" value="ECO:0007669"/>
    <property type="project" value="UniProtKB-KW"/>
</dbReference>
<dbReference type="RefSeq" id="WP_381421428.1">
    <property type="nucleotide sequence ID" value="NZ_JBHSDH010000012.1"/>
</dbReference>
<dbReference type="Gene3D" id="3.40.50.12710">
    <property type="match status" value="1"/>
</dbReference>
<keyword evidence="4" id="KW-1185">Reference proteome</keyword>
<dbReference type="InterPro" id="IPR038375">
    <property type="entry name" value="NDUFAF7_sf"/>
</dbReference>
<dbReference type="Proteomes" id="UP001595887">
    <property type="component" value="Unassembled WGS sequence"/>
</dbReference>